<accession>A0A645CYM6</accession>
<evidence type="ECO:0000313" key="1">
    <source>
        <dbReference type="EMBL" id="MPM81991.1"/>
    </source>
</evidence>
<organism evidence="1">
    <name type="scientific">bioreactor metagenome</name>
    <dbReference type="NCBI Taxonomy" id="1076179"/>
    <lineage>
        <taxon>unclassified sequences</taxon>
        <taxon>metagenomes</taxon>
        <taxon>ecological metagenomes</taxon>
    </lineage>
</organism>
<proteinExistence type="predicted"/>
<dbReference type="EMBL" id="VSSQ01031195">
    <property type="protein sequence ID" value="MPM81991.1"/>
    <property type="molecule type" value="Genomic_DNA"/>
</dbReference>
<name>A0A645CYM6_9ZZZZ</name>
<dbReference type="AlphaFoldDB" id="A0A645CYM6"/>
<protein>
    <submittedName>
        <fullName evidence="1">Uncharacterized protein</fullName>
    </submittedName>
</protein>
<reference evidence="1" key="1">
    <citation type="submission" date="2019-08" db="EMBL/GenBank/DDBJ databases">
        <authorList>
            <person name="Kucharzyk K."/>
            <person name="Murdoch R.W."/>
            <person name="Higgins S."/>
            <person name="Loffler F."/>
        </authorList>
    </citation>
    <scope>NUCLEOTIDE SEQUENCE</scope>
</reference>
<sequence length="317" mass="35501">MQFEIQLTFPRRQFIPVFVLSLRQKIIGSAEADLRYAFERFHAQTAFNMSLRRSASAVTDSKDGEKSIHEAVLQQAVLSMTKLFRQEVGVVGVFRRKMGEHFGPVDSLPQKGVMGEFVELTPGDLLCDEVVAARFPDDLGHRGGVTEHIGEPQVLHFNTKFVSEKIFTVNELTYHRFSGNQIAIGLDPHAALKLPETGRDLLPDLFIQLRIVFPGGLIIMRLRRAEHIAGVVFNIINLAGESPRAFPDRLLHPPVPGDVDMGVTDRRNVHRRGQGRKFQNAFQYLATGNGVRRIVVKHKIGITDGLQNARGTIVIVR</sequence>
<gene>
    <name evidence="1" type="ORF">SDC9_129049</name>
</gene>
<comment type="caution">
    <text evidence="1">The sequence shown here is derived from an EMBL/GenBank/DDBJ whole genome shotgun (WGS) entry which is preliminary data.</text>
</comment>